<protein>
    <recommendedName>
        <fullName evidence="3">DGQHR domain-containing protein</fullName>
    </recommendedName>
</protein>
<evidence type="ECO:0000313" key="2">
    <source>
        <dbReference type="Proteomes" id="UP000612009"/>
    </source>
</evidence>
<proteinExistence type="predicted"/>
<name>A0A811T5X0_9EURY</name>
<evidence type="ECO:0008006" key="3">
    <source>
        <dbReference type="Google" id="ProtNLM"/>
    </source>
</evidence>
<dbReference type="Proteomes" id="UP000612009">
    <property type="component" value="Unassembled WGS sequence"/>
</dbReference>
<dbReference type="NCBIfam" id="TIGR03187">
    <property type="entry name" value="DGQHR"/>
    <property type="match status" value="1"/>
</dbReference>
<organism evidence="1 2">
    <name type="scientific">Candidatus Argoarchaeum ethanivorans</name>
    <dbReference type="NCBI Taxonomy" id="2608793"/>
    <lineage>
        <taxon>Archaea</taxon>
        <taxon>Methanobacteriati</taxon>
        <taxon>Methanobacteriota</taxon>
        <taxon>Stenosarchaea group</taxon>
        <taxon>Methanomicrobia</taxon>
        <taxon>Methanosarcinales</taxon>
        <taxon>Methanosarcinales incertae sedis</taxon>
        <taxon>GOM Arc I cluster</taxon>
        <taxon>Candidatus Argoarchaeum</taxon>
    </lineage>
</organism>
<dbReference type="InterPro" id="IPR017601">
    <property type="entry name" value="DGQHR-contain_dom"/>
</dbReference>
<dbReference type="AlphaFoldDB" id="A0A811T5X0"/>
<comment type="caution">
    <text evidence="1">The sequence shown here is derived from an EMBL/GenBank/DDBJ whole genome shotgun (WGS) entry which is preliminary data.</text>
</comment>
<evidence type="ECO:0000313" key="1">
    <source>
        <dbReference type="EMBL" id="CAD6492736.1"/>
    </source>
</evidence>
<sequence length="563" mass="65555">MAKRKKAMRKPTPEELEKINHRKDIRSVFRNSGFTKVLSVSDKEFTFKGRTGDIDDVFVYENIIVLAEYTCASTRKLSGHILLKKILFDLIINNKNEFIEFFEKTFETFKKTRDKNYAPSQCELIILYCSKNKLENQHKGHLPHVKFFDYPILQYFLSISKIIKKSSRFELFNFLGLNYNNIGENVLKPSKGASVEYEGHILPEEHSSFDKDYNVVSFYMDAESLIGRAYVLRKEGWKKADGLYQRMIVNTKITKMRKYLDEQNRVFVNNIIVTLPNEKTKLLDVEANTFNKTHPVTIQIEEGFNLIGLVDGQHRVYAYHEGDDIYEEKISRLRKRQNLLVTGIIYPEGLEDHKRLEFEAKLFLEINANQTGAKSDLKQAIQLLLEPFSTIAVAKSVISMLNNNGPLEAYLAEYFFDKGKVPTTSIVSYGLTPIVKRSGEDSLFKLWKNPNKGDLIIEKDHQLLLEYREFCTEEINKLLIAYKKNIPNNLWTTNKKISKFLTVTSINGLINCLRLLIKNDKTGESDYYQDKLKGISEFRFEDYKSSQYRALGERLYDKFFTIK</sequence>
<dbReference type="EMBL" id="CAJHIR010000016">
    <property type="protein sequence ID" value="CAD6492736.1"/>
    <property type="molecule type" value="Genomic_DNA"/>
</dbReference>
<reference evidence="1" key="1">
    <citation type="submission" date="2020-10" db="EMBL/GenBank/DDBJ databases">
        <authorList>
            <person name="Hahn C.J."/>
            <person name="Laso-Perez R."/>
            <person name="Vulcano F."/>
            <person name="Vaziourakis K.-M."/>
            <person name="Stokke R."/>
            <person name="Steen I.H."/>
            <person name="Teske A."/>
            <person name="Boetius A."/>
            <person name="Liebeke M."/>
            <person name="Amann R."/>
            <person name="Knittel K."/>
        </authorList>
    </citation>
    <scope>NUCLEOTIDE SEQUENCE</scope>
    <source>
        <strain evidence="1">Gfbio:e3339647-f889-4370-9287-4fb5cb688e4c:AG392J18_GoMArc1</strain>
    </source>
</reference>
<accession>A0A811T5X0</accession>
<gene>
    <name evidence="1" type="ORF">LAKADJCE_00364</name>
</gene>